<reference evidence="12 13" key="2">
    <citation type="journal article" date="2016" name="Sci. Rep.">
        <title>The genome of Rhizobiales bacteria in predatory ants reveals urease gene functions but no genes for nitrogen fixation.</title>
        <authorList>
            <person name="Neuvonen M.M."/>
            <person name="Tamarit D."/>
            <person name="Naslund K."/>
            <person name="Liebig J."/>
            <person name="Feldhaar H."/>
            <person name="Moran N.A."/>
            <person name="Guy L."/>
            <person name="Andersson S.G."/>
        </authorList>
    </citation>
    <scope>NUCLEOTIDE SEQUENCE [LARGE SCALE GENOMIC DNA]</scope>
    <source>
        <strain evidence="12 13">Hsal</strain>
    </source>
</reference>
<protein>
    <recommendedName>
        <fullName evidence="9">Tyrosine recombinase XerC</fullName>
    </recommendedName>
</protein>
<dbReference type="InterPro" id="IPR002104">
    <property type="entry name" value="Integrase_catalytic"/>
</dbReference>
<reference evidence="12 13" key="1">
    <citation type="journal article" date="2010" name="Science">
        <title>Genomic comparison of the ants Camponotus floridanus and Harpegnathos saltator.</title>
        <authorList>
            <person name="Bonasio R."/>
            <person name="Zhang G."/>
            <person name="Ye C."/>
            <person name="Mutti N.S."/>
            <person name="Fang X."/>
            <person name="Qin N."/>
            <person name="Donahue G."/>
            <person name="Yang P."/>
            <person name="Li Q."/>
            <person name="Li C."/>
            <person name="Zhang P."/>
            <person name="Huang Z."/>
            <person name="Berger S.L."/>
            <person name="Reinberg D."/>
            <person name="Wang J."/>
            <person name="Liebig J."/>
        </authorList>
    </citation>
    <scope>NUCLEOTIDE SEQUENCE [LARGE SCALE GENOMIC DNA]</scope>
    <source>
        <strain evidence="12 13">Hsal</strain>
    </source>
</reference>
<dbReference type="PANTHER" id="PTHR30349:SF90">
    <property type="entry name" value="TYROSINE RECOMBINASE XERD"/>
    <property type="match status" value="1"/>
</dbReference>
<name>A0A1U9JSN6_9HYPH</name>
<comment type="subcellular location">
    <subcellularLocation>
        <location evidence="1 9">Cytoplasm</location>
    </subcellularLocation>
</comment>
<evidence type="ECO:0000256" key="9">
    <source>
        <dbReference type="HAMAP-Rule" id="MF_01808"/>
    </source>
</evidence>
<evidence type="ECO:0000256" key="7">
    <source>
        <dbReference type="ARBA" id="ARBA00023172"/>
    </source>
</evidence>
<dbReference type="InterPro" id="IPR010998">
    <property type="entry name" value="Integrase_recombinase_N"/>
</dbReference>
<dbReference type="InterPro" id="IPR013762">
    <property type="entry name" value="Integrase-like_cat_sf"/>
</dbReference>
<feature type="domain" description="Core-binding (CB)" evidence="11">
    <location>
        <begin position="1"/>
        <end position="86"/>
    </location>
</feature>
<feature type="active site" evidence="9">
    <location>
        <position position="181"/>
    </location>
</feature>
<evidence type="ECO:0000256" key="4">
    <source>
        <dbReference type="ARBA" id="ARBA00022829"/>
    </source>
</evidence>
<evidence type="ECO:0000259" key="10">
    <source>
        <dbReference type="PROSITE" id="PS51898"/>
    </source>
</evidence>
<organism evidence="12 13">
    <name type="scientific">Candidatus Tokpelaia hoelldobleri</name>
    <dbReference type="NCBI Taxonomy" id="1902579"/>
    <lineage>
        <taxon>Bacteria</taxon>
        <taxon>Pseudomonadati</taxon>
        <taxon>Pseudomonadota</taxon>
        <taxon>Alphaproteobacteria</taxon>
        <taxon>Hyphomicrobiales</taxon>
        <taxon>Candidatus Tokpelaia</taxon>
    </lineage>
</organism>
<dbReference type="Gene3D" id="1.10.443.10">
    <property type="entry name" value="Intergrase catalytic core"/>
    <property type="match status" value="1"/>
</dbReference>
<dbReference type="GO" id="GO:0007059">
    <property type="term" value="P:chromosome segregation"/>
    <property type="evidence" value="ECO:0007669"/>
    <property type="project" value="UniProtKB-UniRule"/>
</dbReference>
<dbReference type="PROSITE" id="PS51900">
    <property type="entry name" value="CB"/>
    <property type="match status" value="1"/>
</dbReference>
<dbReference type="InterPro" id="IPR004107">
    <property type="entry name" value="Integrase_SAM-like_N"/>
</dbReference>
<dbReference type="Proteomes" id="UP000188912">
    <property type="component" value="Chromosome"/>
</dbReference>
<evidence type="ECO:0000256" key="1">
    <source>
        <dbReference type="ARBA" id="ARBA00004496"/>
    </source>
</evidence>
<feature type="active site" evidence="9">
    <location>
        <position position="278"/>
    </location>
</feature>
<keyword evidence="2 9" id="KW-0963">Cytoplasm</keyword>
<gene>
    <name evidence="12" type="primary">xerD</name>
    <name evidence="9" type="synonym">xerC</name>
    <name evidence="12" type="ORF">BHV28_01530</name>
</gene>
<comment type="similarity">
    <text evidence="9">Belongs to the 'phage' integrase family. XerC subfamily.</text>
</comment>
<sequence length="337" mass="36977">MNAAGAVEQFLEMMSAERGAAENTLQSYRRDLDWAEATLPRCKAALMSAGRPALEALMVQMADEGFSARSQARRLSALRQFYQFLYAEGIRSDDPSEGLDSPVRGRPLPKILAEAPVMRLLDTAEAEAQVQDVSTAVHMRALRLYTLLEILYATGLRISELVSLPVRALEGDPRFLMVKGKGARERLVPLSQKARAAVQMWLQARKTGKQAASLWAFPAQSDSGHVARQLVARELKALGGRAGVAAETLSPHVLRHAFASHLLQHGADLRTIQQLLGHTDIATTQIYTHVLEEGLVDLVNAAHPLAQGKKMPETLSFCRKIHGKAEMDLLFDAEKGK</sequence>
<dbReference type="Pfam" id="PF00589">
    <property type="entry name" value="Phage_integrase"/>
    <property type="match status" value="1"/>
</dbReference>
<feature type="active site" evidence="9">
    <location>
        <position position="157"/>
    </location>
</feature>
<dbReference type="GO" id="GO:0051301">
    <property type="term" value="P:cell division"/>
    <property type="evidence" value="ECO:0007669"/>
    <property type="project" value="UniProtKB-KW"/>
</dbReference>
<feature type="domain" description="Tyr recombinase" evidence="10">
    <location>
        <begin position="107"/>
        <end position="300"/>
    </location>
</feature>
<dbReference type="Gene3D" id="1.10.150.130">
    <property type="match status" value="1"/>
</dbReference>
<dbReference type="InterPro" id="IPR044068">
    <property type="entry name" value="CB"/>
</dbReference>
<dbReference type="InterPro" id="IPR023009">
    <property type="entry name" value="Tyrosine_recombinase_XerC/XerD"/>
</dbReference>
<feature type="active site" evidence="9">
    <location>
        <position position="255"/>
    </location>
</feature>
<keyword evidence="7 9" id="KW-0233">DNA recombination</keyword>
<dbReference type="NCBIfam" id="NF001399">
    <property type="entry name" value="PRK00283.1"/>
    <property type="match status" value="1"/>
</dbReference>
<evidence type="ECO:0000256" key="5">
    <source>
        <dbReference type="ARBA" id="ARBA00022908"/>
    </source>
</evidence>
<evidence type="ECO:0000313" key="13">
    <source>
        <dbReference type="Proteomes" id="UP000188912"/>
    </source>
</evidence>
<dbReference type="GO" id="GO:0005737">
    <property type="term" value="C:cytoplasm"/>
    <property type="evidence" value="ECO:0007669"/>
    <property type="project" value="UniProtKB-SubCell"/>
</dbReference>
<dbReference type="GO" id="GO:0003677">
    <property type="term" value="F:DNA binding"/>
    <property type="evidence" value="ECO:0007669"/>
    <property type="project" value="UniProtKB-UniRule"/>
</dbReference>
<dbReference type="KEGG" id="thd:BHV28_01530"/>
<keyword evidence="5 9" id="KW-0229">DNA integration</keyword>
<dbReference type="HAMAP" id="MF_01808">
    <property type="entry name" value="Recomb_XerC_XerD"/>
    <property type="match status" value="1"/>
</dbReference>
<keyword evidence="13" id="KW-1185">Reference proteome</keyword>
<feature type="active site" evidence="9">
    <location>
        <position position="252"/>
    </location>
</feature>
<evidence type="ECO:0000256" key="3">
    <source>
        <dbReference type="ARBA" id="ARBA00022618"/>
    </source>
</evidence>
<proteinExistence type="inferred from homology"/>
<dbReference type="GO" id="GO:0006313">
    <property type="term" value="P:DNA transposition"/>
    <property type="evidence" value="ECO:0007669"/>
    <property type="project" value="UniProtKB-UniRule"/>
</dbReference>
<keyword evidence="4 9" id="KW-0159">Chromosome partition</keyword>
<dbReference type="SUPFAM" id="SSF56349">
    <property type="entry name" value="DNA breaking-rejoining enzymes"/>
    <property type="match status" value="1"/>
</dbReference>
<dbReference type="STRING" id="1902579.BHV28_01530"/>
<dbReference type="GO" id="GO:0009037">
    <property type="term" value="F:tyrosine-based site-specific recombinase activity"/>
    <property type="evidence" value="ECO:0007669"/>
    <property type="project" value="UniProtKB-UniRule"/>
</dbReference>
<dbReference type="InterPro" id="IPR011010">
    <property type="entry name" value="DNA_brk_join_enz"/>
</dbReference>
<evidence type="ECO:0000256" key="2">
    <source>
        <dbReference type="ARBA" id="ARBA00022490"/>
    </source>
</evidence>
<evidence type="ECO:0000313" key="12">
    <source>
        <dbReference type="EMBL" id="AQS40878.1"/>
    </source>
</evidence>
<dbReference type="PANTHER" id="PTHR30349">
    <property type="entry name" value="PHAGE INTEGRASE-RELATED"/>
    <property type="match status" value="1"/>
</dbReference>
<dbReference type="EMBL" id="CP017315">
    <property type="protein sequence ID" value="AQS40878.1"/>
    <property type="molecule type" value="Genomic_DNA"/>
</dbReference>
<dbReference type="InterPro" id="IPR050090">
    <property type="entry name" value="Tyrosine_recombinase_XerCD"/>
</dbReference>
<keyword evidence="3 9" id="KW-0132">Cell division</keyword>
<dbReference type="Pfam" id="PF02899">
    <property type="entry name" value="Phage_int_SAM_1"/>
    <property type="match status" value="1"/>
</dbReference>
<accession>A0A1U9JSN6</accession>
<keyword evidence="8 9" id="KW-0131">Cell cycle</keyword>
<keyword evidence="6 9" id="KW-0238">DNA-binding</keyword>
<evidence type="ECO:0000259" key="11">
    <source>
        <dbReference type="PROSITE" id="PS51900"/>
    </source>
</evidence>
<dbReference type="AlphaFoldDB" id="A0A1U9JSN6"/>
<comment type="function">
    <text evidence="9">Site-specific tyrosine recombinase, which acts by catalyzing the cutting and rejoining of the recombining DNA molecules. The XerC-XerD complex is essential to convert dimers of the bacterial chromosome into monomers to permit their segregation at cell division. It also contributes to the segregational stability of plasmids.</text>
</comment>
<evidence type="ECO:0000256" key="6">
    <source>
        <dbReference type="ARBA" id="ARBA00023125"/>
    </source>
</evidence>
<dbReference type="PROSITE" id="PS51898">
    <property type="entry name" value="TYR_RECOMBINASE"/>
    <property type="match status" value="1"/>
</dbReference>
<evidence type="ECO:0000256" key="8">
    <source>
        <dbReference type="ARBA" id="ARBA00023306"/>
    </source>
</evidence>
<feature type="active site" description="O-(3'-phospho-DNA)-tyrosine intermediate" evidence="9">
    <location>
        <position position="287"/>
    </location>
</feature>
<comment type="subunit">
    <text evidence="9">Forms a cyclic heterotetrameric complex composed of two molecules of XerC and two molecules of XerD.</text>
</comment>